<feature type="region of interest" description="Disordered" evidence="6">
    <location>
        <begin position="50"/>
        <end position="181"/>
    </location>
</feature>
<dbReference type="InterPro" id="IPR050431">
    <property type="entry name" value="Adaptor_comp_med_subunit"/>
</dbReference>
<keyword evidence="3" id="KW-0963">Cytoplasm</keyword>
<dbReference type="InterPro" id="IPR017110">
    <property type="entry name" value="Stonin"/>
</dbReference>
<dbReference type="InterPro" id="IPR022699">
    <property type="entry name" value="Stonin2_N"/>
</dbReference>
<feature type="compositionally biased region" description="Polar residues" evidence="6">
    <location>
        <begin position="227"/>
        <end position="236"/>
    </location>
</feature>
<evidence type="ECO:0000256" key="3">
    <source>
        <dbReference type="ARBA" id="ARBA00022490"/>
    </source>
</evidence>
<feature type="region of interest" description="Disordered" evidence="6">
    <location>
        <begin position="343"/>
        <end position="365"/>
    </location>
</feature>
<dbReference type="PROSITE" id="PS51072">
    <property type="entry name" value="MHD"/>
    <property type="match status" value="1"/>
</dbReference>
<dbReference type="GO" id="GO:0005737">
    <property type="term" value="C:cytoplasm"/>
    <property type="evidence" value="ECO:0007669"/>
    <property type="project" value="UniProtKB-SubCell"/>
</dbReference>
<feature type="compositionally biased region" description="Polar residues" evidence="6">
    <location>
        <begin position="159"/>
        <end position="177"/>
    </location>
</feature>
<dbReference type="Gene3D" id="2.60.40.1170">
    <property type="entry name" value="Mu homology domain, subdomain B"/>
    <property type="match status" value="3"/>
</dbReference>
<comment type="subcellular location">
    <subcellularLocation>
        <location evidence="1">Cytoplasm</location>
    </subcellularLocation>
</comment>
<dbReference type="SUPFAM" id="SSF49447">
    <property type="entry name" value="Second domain of Mu2 adaptin subunit (ap50) of ap2 adaptor"/>
    <property type="match status" value="1"/>
</dbReference>
<evidence type="ECO:0000256" key="6">
    <source>
        <dbReference type="SAM" id="MobiDB-lite"/>
    </source>
</evidence>
<evidence type="ECO:0000259" key="8">
    <source>
        <dbReference type="PROSITE" id="PS51072"/>
    </source>
</evidence>
<reference evidence="9 10" key="1">
    <citation type="submission" date="2024-06" db="EMBL/GenBank/DDBJ databases">
        <authorList>
            <person name="Pan Q."/>
            <person name="Wen M."/>
            <person name="Jouanno E."/>
            <person name="Zahm M."/>
            <person name="Klopp C."/>
            <person name="Cabau C."/>
            <person name="Louis A."/>
            <person name="Berthelot C."/>
            <person name="Parey E."/>
            <person name="Roest Crollius H."/>
            <person name="Montfort J."/>
            <person name="Robinson-Rechavi M."/>
            <person name="Bouchez O."/>
            <person name="Lampietro C."/>
            <person name="Lopez Roques C."/>
            <person name="Donnadieu C."/>
            <person name="Postlethwait J."/>
            <person name="Bobe J."/>
            <person name="Verreycken H."/>
            <person name="Guiguen Y."/>
        </authorList>
    </citation>
    <scope>NUCLEOTIDE SEQUENCE [LARGE SCALE GENOMIC DNA]</scope>
    <source>
        <strain evidence="9">Up_M1</strain>
        <tissue evidence="9">Testis</tissue>
    </source>
</reference>
<organism evidence="9 10">
    <name type="scientific">Umbra pygmaea</name>
    <name type="common">Eastern mudminnow</name>
    <dbReference type="NCBI Taxonomy" id="75934"/>
    <lineage>
        <taxon>Eukaryota</taxon>
        <taxon>Metazoa</taxon>
        <taxon>Chordata</taxon>
        <taxon>Craniata</taxon>
        <taxon>Vertebrata</taxon>
        <taxon>Euteleostomi</taxon>
        <taxon>Actinopterygii</taxon>
        <taxon>Neopterygii</taxon>
        <taxon>Teleostei</taxon>
        <taxon>Protacanthopterygii</taxon>
        <taxon>Esociformes</taxon>
        <taxon>Umbridae</taxon>
        <taxon>Umbra</taxon>
    </lineage>
</organism>
<feature type="compositionally biased region" description="Low complexity" evidence="6">
    <location>
        <begin position="906"/>
        <end position="918"/>
    </location>
</feature>
<dbReference type="GO" id="GO:0006897">
    <property type="term" value="P:endocytosis"/>
    <property type="evidence" value="ECO:0007669"/>
    <property type="project" value="UniProtKB-KW"/>
</dbReference>
<feature type="compositionally biased region" description="Polar residues" evidence="6">
    <location>
        <begin position="194"/>
        <end position="215"/>
    </location>
</feature>
<evidence type="ECO:0000256" key="4">
    <source>
        <dbReference type="ARBA" id="ARBA00022583"/>
    </source>
</evidence>
<proteinExistence type="inferred from homology"/>
<dbReference type="Pfam" id="PF12016">
    <property type="entry name" value="Stonin2_N"/>
    <property type="match status" value="1"/>
</dbReference>
<keyword evidence="4 5" id="KW-0254">Endocytosis</keyword>
<keyword evidence="10" id="KW-1185">Reference proteome</keyword>
<dbReference type="Pfam" id="PF00928">
    <property type="entry name" value="Adap_comp_sub"/>
    <property type="match status" value="1"/>
</dbReference>
<feature type="region of interest" description="Disordered" evidence="6">
    <location>
        <begin position="194"/>
        <end position="250"/>
    </location>
</feature>
<comment type="similarity">
    <text evidence="2 5">Belongs to the Stoned B family.</text>
</comment>
<comment type="caution">
    <text evidence="9">The sequence shown here is derived from an EMBL/GenBank/DDBJ whole genome shotgun (WGS) entry which is preliminary data.</text>
</comment>
<evidence type="ECO:0000259" key="7">
    <source>
        <dbReference type="PROSITE" id="PS51070"/>
    </source>
</evidence>
<dbReference type="EMBL" id="JAGEUA010000007">
    <property type="protein sequence ID" value="KAL0969835.1"/>
    <property type="molecule type" value="Genomic_DNA"/>
</dbReference>
<feature type="region of interest" description="Disordered" evidence="6">
    <location>
        <begin position="903"/>
        <end position="924"/>
    </location>
</feature>
<gene>
    <name evidence="9" type="ORF">UPYG_G00232910</name>
</gene>
<dbReference type="Proteomes" id="UP001557470">
    <property type="component" value="Unassembled WGS sequence"/>
</dbReference>
<evidence type="ECO:0000313" key="10">
    <source>
        <dbReference type="Proteomes" id="UP001557470"/>
    </source>
</evidence>
<dbReference type="PIRSF" id="PIRSF037099">
    <property type="entry name" value="Stonin"/>
    <property type="match status" value="1"/>
</dbReference>
<feature type="compositionally biased region" description="Polar residues" evidence="6">
    <location>
        <begin position="123"/>
        <end position="149"/>
    </location>
</feature>
<dbReference type="AlphaFoldDB" id="A0ABD0WEP8"/>
<dbReference type="GO" id="GO:0030100">
    <property type="term" value="P:regulation of endocytosis"/>
    <property type="evidence" value="ECO:0007669"/>
    <property type="project" value="UniProtKB-UniRule"/>
</dbReference>
<feature type="compositionally biased region" description="Polar residues" evidence="6">
    <location>
        <begin position="97"/>
        <end position="116"/>
    </location>
</feature>
<accession>A0ABD0WEP8</accession>
<evidence type="ECO:0000256" key="5">
    <source>
        <dbReference type="PIRNR" id="PIRNR037099"/>
    </source>
</evidence>
<feature type="compositionally biased region" description="Polar residues" evidence="6">
    <location>
        <begin position="61"/>
        <end position="72"/>
    </location>
</feature>
<dbReference type="InterPro" id="IPR028565">
    <property type="entry name" value="MHD"/>
</dbReference>
<feature type="domain" description="MHD" evidence="8">
    <location>
        <begin position="591"/>
        <end position="899"/>
    </location>
</feature>
<name>A0ABD0WEP8_UMBPY</name>
<dbReference type="InterPro" id="IPR012320">
    <property type="entry name" value="SHD_dom"/>
</dbReference>
<evidence type="ECO:0000256" key="1">
    <source>
        <dbReference type="ARBA" id="ARBA00004496"/>
    </source>
</evidence>
<evidence type="ECO:0000256" key="2">
    <source>
        <dbReference type="ARBA" id="ARBA00005579"/>
    </source>
</evidence>
<dbReference type="InterPro" id="IPR036168">
    <property type="entry name" value="AP2_Mu_C_sf"/>
</dbReference>
<protein>
    <recommendedName>
        <fullName evidence="11">Stonin-2</fullName>
    </recommendedName>
</protein>
<sequence length="924" mass="103677">MAADRRKVGGQELVELSGAYVHMHTMASASKLGSGRAGWVAFADDSFRTSTENQADVDGSLQRTAPSENSFSVEPLAPPPQQNAWVLFEEKPWPSPNRKSQSKGTPRHSVCSTASFWSAAPPSESSWTQSEPGSIWTSQSEQSSVSMGASSCDLPSLNAEETPNDTSSRPQSPNSSVFPEDEGIEMDSVSWTSNTKIPVSQPETPSSTGRFSSWVTFDDDDEGRSQLHCQEQPPHNSRSHFQDTNRNQISFPPLFWNQNGNENNHLDLIPDRNPPGMLLPGGITPYAKKNPFLCEELSDIQPSPINPFSSYFDSKREVTSDPIRSNGPIRRLQSPPSAFLFSSPFIKSPDSHHQEANRASVLVFTPEIETTRGEEKMASHTEPPQDRLDLNRLRNLHIVDPDDPESPVLPDDSIEEAQEAEEDLVEGEKQSAPYFPDHMVARDGWAMLLRIPEKKNIMSSRHWGPIYVRLSDDGVLQMFYEKGLEKPFRTLKLDPCYEASEHRLQNYDEAGRVHTLSVDLVQYRERRRIQPKSPVTHQPIREQLLKLGTTCYYDYLSFRHSLVEVLRRLPAGMGVTLPGMAVSPLGMGLTEEEVQVEVRDEFYGTVATGDGRIMKQLVLTRVHVLAFLSTLAGCRLGLNDVQIKGKEVVSRHDIIPNTTTRWIRLLDCKLHNEHADELEFMSSHQIVFTPPPCRRFQLLAFRTVFAEKTLPFTLRTVASIRGAEVTLQSWLLMSQGFSSNRDTLNVIPCENVAIRYPIPEIWEKNFRREGVMGERSLKARFNKGASFGTASASGSEPVMRVTLGTAKYEQAFKAVVWRLSRLPDKNSGLGHPHTFFCRLELGSDREVPESLQSSLEVEFDMPAASASKATVRSLTVEDRTDVKKWINYKSHYFYQVPVEQRADAISESSSPTSEPEQPAECSQQ</sequence>
<evidence type="ECO:0000313" key="9">
    <source>
        <dbReference type="EMBL" id="KAL0969835.1"/>
    </source>
</evidence>
<dbReference type="PANTHER" id="PTHR10529">
    <property type="entry name" value="AP COMPLEX SUBUNIT MU"/>
    <property type="match status" value="1"/>
</dbReference>
<dbReference type="PROSITE" id="PS51070">
    <property type="entry name" value="SHD"/>
    <property type="match status" value="1"/>
</dbReference>
<feature type="domain" description="SHD" evidence="7">
    <location>
        <begin position="444"/>
        <end position="577"/>
    </location>
</feature>
<evidence type="ECO:0008006" key="11">
    <source>
        <dbReference type="Google" id="ProtNLM"/>
    </source>
</evidence>